<feature type="domain" description="Fe-containing alcohol dehydrogenase-like C-terminal" evidence="1">
    <location>
        <begin position="46"/>
        <end position="122"/>
    </location>
</feature>
<dbReference type="GeneID" id="5878702"/>
<reference evidence="3" key="1">
    <citation type="submission" date="2007-12" db="EMBL/GenBank/DDBJ databases">
        <title>Annotation of Entamoeba dispar SAW760.</title>
        <authorList>
            <person name="Lorenzi H."/>
            <person name="Inman J."/>
            <person name="Schobel S."/>
            <person name="Amedeo P."/>
            <person name="Caler E."/>
        </authorList>
    </citation>
    <scope>NUCLEOTIDE SEQUENCE [LARGE SCALE GENOMIC DNA]</scope>
    <source>
        <strain evidence="3">ATCC PRA-260 / SAW760</strain>
    </source>
</reference>
<sequence>MNGKKYPLAGYSLTPSLAVIDPMFTMLLQKKAIKDTGIDGLVHTTEAEAIKLIFENLLKSYNGVEARENMHNAVGITGIVVAFIGMDHSMFHKVRASFHLPHSSCVAVLLPHTIRYNGQKPRKLAM</sequence>
<dbReference type="PANTHER" id="PTHR11496">
    <property type="entry name" value="ALCOHOL DEHYDROGENASE"/>
    <property type="match status" value="1"/>
</dbReference>
<dbReference type="VEuPathDB" id="AmoebaDB:EDI_305650"/>
<dbReference type="KEGG" id="edi:EDI_305650"/>
<dbReference type="GO" id="GO:0004022">
    <property type="term" value="F:alcohol dehydrogenase (NAD+) activity"/>
    <property type="evidence" value="ECO:0007669"/>
    <property type="project" value="TreeGrafter"/>
</dbReference>
<accession>B0E5Z3</accession>
<dbReference type="OMA" id="HTIRYNG"/>
<name>B0E5Z3_ENTDS</name>
<dbReference type="Pfam" id="PF25137">
    <property type="entry name" value="ADH_Fe_C"/>
    <property type="match status" value="1"/>
</dbReference>
<dbReference type="InterPro" id="IPR056798">
    <property type="entry name" value="ADH_Fe_C"/>
</dbReference>
<gene>
    <name evidence="2" type="ORF">EDI_305650</name>
</gene>
<dbReference type="Gene3D" id="1.20.1090.10">
    <property type="entry name" value="Dehydroquinate synthase-like - alpha domain"/>
    <property type="match status" value="1"/>
</dbReference>
<dbReference type="SUPFAM" id="SSF56796">
    <property type="entry name" value="Dehydroquinate synthase-like"/>
    <property type="match status" value="1"/>
</dbReference>
<dbReference type="Proteomes" id="UP000008076">
    <property type="component" value="Unassembled WGS sequence"/>
</dbReference>
<organism evidence="3">
    <name type="scientific">Entamoeba dispar (strain ATCC PRA-260 / SAW760)</name>
    <dbReference type="NCBI Taxonomy" id="370354"/>
    <lineage>
        <taxon>Eukaryota</taxon>
        <taxon>Amoebozoa</taxon>
        <taxon>Evosea</taxon>
        <taxon>Archamoebae</taxon>
        <taxon>Mastigamoebida</taxon>
        <taxon>Entamoebidae</taxon>
        <taxon>Entamoeba</taxon>
    </lineage>
</organism>
<dbReference type="PANTHER" id="PTHR11496:SF83">
    <property type="entry name" value="HYDROXYACID-OXOACID TRANSHYDROGENASE, MITOCHONDRIAL"/>
    <property type="match status" value="1"/>
</dbReference>
<evidence type="ECO:0000313" key="3">
    <source>
        <dbReference type="Proteomes" id="UP000008076"/>
    </source>
</evidence>
<evidence type="ECO:0000313" key="2">
    <source>
        <dbReference type="EMBL" id="EDR30052.1"/>
    </source>
</evidence>
<dbReference type="EMBL" id="DS547848">
    <property type="protein sequence ID" value="EDR30052.1"/>
    <property type="molecule type" value="Genomic_DNA"/>
</dbReference>
<dbReference type="eggNOG" id="KOG3857">
    <property type="taxonomic scope" value="Eukaryota"/>
</dbReference>
<evidence type="ECO:0000259" key="1">
    <source>
        <dbReference type="Pfam" id="PF25137"/>
    </source>
</evidence>
<dbReference type="AlphaFoldDB" id="B0E5Z3"/>
<dbReference type="RefSeq" id="XP_001733814.1">
    <property type="nucleotide sequence ID" value="XM_001733762.1"/>
</dbReference>
<protein>
    <recommendedName>
        <fullName evidence="1">Fe-containing alcohol dehydrogenase-like C-terminal domain-containing protein</fullName>
    </recommendedName>
</protein>
<dbReference type="InterPro" id="IPR039697">
    <property type="entry name" value="Alcohol_dehydrogenase_Fe"/>
</dbReference>
<dbReference type="GO" id="GO:0005739">
    <property type="term" value="C:mitochondrion"/>
    <property type="evidence" value="ECO:0007669"/>
    <property type="project" value="TreeGrafter"/>
</dbReference>
<proteinExistence type="predicted"/>
<keyword evidence="3" id="KW-1185">Reference proteome</keyword>